<organism evidence="2 3">
    <name type="scientific">Apiospora kogelbergensis</name>
    <dbReference type="NCBI Taxonomy" id="1337665"/>
    <lineage>
        <taxon>Eukaryota</taxon>
        <taxon>Fungi</taxon>
        <taxon>Dikarya</taxon>
        <taxon>Ascomycota</taxon>
        <taxon>Pezizomycotina</taxon>
        <taxon>Sordariomycetes</taxon>
        <taxon>Xylariomycetidae</taxon>
        <taxon>Amphisphaeriales</taxon>
        <taxon>Apiosporaceae</taxon>
        <taxon>Apiospora</taxon>
    </lineage>
</organism>
<protein>
    <recommendedName>
        <fullName evidence="4">Ubiquitin-like protease family profile domain-containing protein</fullName>
    </recommendedName>
</protein>
<keyword evidence="3" id="KW-1185">Reference proteome</keyword>
<feature type="region of interest" description="Disordered" evidence="1">
    <location>
        <begin position="226"/>
        <end position="268"/>
    </location>
</feature>
<proteinExistence type="predicted"/>
<sequence length="292" mass="32689">MVALKVVERHRVGVDRFYGLDFSLVYDPTTGCLSRRDGLPMLPGQPWASLSSNDELLSNVERDHKVSSLERLKSSMYIPSTPNSKAVTPLHAYDCIIATQHPDLHLTLTGNSVYLKPIPVYMLCVDFWHWLAVAPNDKNQATYKAAMGFMRTYCLLIRYASDFRKAALIHELIPRDLKVKITYESFVGFISQFANVPDSDVAPRYTHGELALRSFVSPHRLFLEAPEEDETEDGDNEKERTENQPASASSYKSWSVSSGPVTTAKADDPSTLAPSLFELSSMLFLLFFGGPC</sequence>
<dbReference type="InterPro" id="IPR046536">
    <property type="entry name" value="DUF6601"/>
</dbReference>
<evidence type="ECO:0000256" key="1">
    <source>
        <dbReference type="SAM" id="MobiDB-lite"/>
    </source>
</evidence>
<feature type="compositionally biased region" description="Low complexity" evidence="1">
    <location>
        <begin position="247"/>
        <end position="258"/>
    </location>
</feature>
<evidence type="ECO:0000313" key="3">
    <source>
        <dbReference type="Proteomes" id="UP001392437"/>
    </source>
</evidence>
<dbReference type="Proteomes" id="UP001392437">
    <property type="component" value="Unassembled WGS sequence"/>
</dbReference>
<accession>A0AAW0QMB1</accession>
<dbReference type="EMBL" id="JAQQWP010000009">
    <property type="protein sequence ID" value="KAK8101802.1"/>
    <property type="molecule type" value="Genomic_DNA"/>
</dbReference>
<dbReference type="AlphaFoldDB" id="A0AAW0QMB1"/>
<name>A0AAW0QMB1_9PEZI</name>
<comment type="caution">
    <text evidence="2">The sequence shown here is derived from an EMBL/GenBank/DDBJ whole genome shotgun (WGS) entry which is preliminary data.</text>
</comment>
<feature type="compositionally biased region" description="Acidic residues" evidence="1">
    <location>
        <begin position="226"/>
        <end position="236"/>
    </location>
</feature>
<dbReference type="PANTHER" id="PTHR34414">
    <property type="entry name" value="HET DOMAIN-CONTAINING PROTEIN-RELATED"/>
    <property type="match status" value="1"/>
</dbReference>
<evidence type="ECO:0008006" key="4">
    <source>
        <dbReference type="Google" id="ProtNLM"/>
    </source>
</evidence>
<evidence type="ECO:0000313" key="2">
    <source>
        <dbReference type="EMBL" id="KAK8101802.1"/>
    </source>
</evidence>
<reference evidence="2 3" key="1">
    <citation type="submission" date="2023-01" db="EMBL/GenBank/DDBJ databases">
        <title>Analysis of 21 Apiospora genomes using comparative genomics revels a genus with tremendous synthesis potential of carbohydrate active enzymes and secondary metabolites.</title>
        <authorList>
            <person name="Sorensen T."/>
        </authorList>
    </citation>
    <scope>NUCLEOTIDE SEQUENCE [LARGE SCALE GENOMIC DNA]</scope>
    <source>
        <strain evidence="2 3">CBS 117206</strain>
    </source>
</reference>
<dbReference type="Pfam" id="PF20246">
    <property type="entry name" value="DUF6601"/>
    <property type="match status" value="1"/>
</dbReference>
<dbReference type="PANTHER" id="PTHR34414:SF1">
    <property type="entry name" value="SUBTILISIN-LIKE SERINE PROTEASE"/>
    <property type="match status" value="1"/>
</dbReference>
<gene>
    <name evidence="2" type="ORF">PG999_012176</name>
</gene>